<evidence type="ECO:0000256" key="3">
    <source>
        <dbReference type="ARBA" id="ARBA00022801"/>
    </source>
</evidence>
<dbReference type="PROSITE" id="PS50240">
    <property type="entry name" value="TRYPSIN_DOM"/>
    <property type="match status" value="1"/>
</dbReference>
<dbReference type="PRINTS" id="PR00722">
    <property type="entry name" value="CHYMOTRYPSIN"/>
</dbReference>
<gene>
    <name evidence="6" type="ORF">QR98_0103410</name>
</gene>
<dbReference type="InterPro" id="IPR001314">
    <property type="entry name" value="Peptidase_S1A"/>
</dbReference>
<organism evidence="6 7">
    <name type="scientific">Sarcoptes scabiei</name>
    <name type="common">Itch mite</name>
    <name type="synonym">Acarus scabiei</name>
    <dbReference type="NCBI Taxonomy" id="52283"/>
    <lineage>
        <taxon>Eukaryota</taxon>
        <taxon>Metazoa</taxon>
        <taxon>Ecdysozoa</taxon>
        <taxon>Arthropoda</taxon>
        <taxon>Chelicerata</taxon>
        <taxon>Arachnida</taxon>
        <taxon>Acari</taxon>
        <taxon>Acariformes</taxon>
        <taxon>Sarcoptiformes</taxon>
        <taxon>Astigmata</taxon>
        <taxon>Psoroptidia</taxon>
        <taxon>Sarcoptoidea</taxon>
        <taxon>Sarcoptidae</taxon>
        <taxon>Sarcoptinae</taxon>
        <taxon>Sarcoptes</taxon>
    </lineage>
</organism>
<comment type="similarity">
    <text evidence="1">Belongs to the peptidase S1 family.</text>
</comment>
<dbReference type="Proteomes" id="UP000616769">
    <property type="component" value="Unassembled WGS sequence"/>
</dbReference>
<keyword evidence="2 6" id="KW-0645">Protease</keyword>
<dbReference type="SUPFAM" id="SSF50494">
    <property type="entry name" value="Trypsin-like serine proteases"/>
    <property type="match status" value="1"/>
</dbReference>
<dbReference type="PANTHER" id="PTHR24276:SF96">
    <property type="entry name" value="PEPTIDASE S1 DOMAIN-CONTAINING PROTEIN"/>
    <property type="match status" value="1"/>
</dbReference>
<dbReference type="InterPro" id="IPR050430">
    <property type="entry name" value="Peptidase_S1"/>
</dbReference>
<evidence type="ECO:0000256" key="5">
    <source>
        <dbReference type="ARBA" id="ARBA00023157"/>
    </source>
</evidence>
<dbReference type="AlphaFoldDB" id="A0A132ALB9"/>
<dbReference type="InterPro" id="IPR043504">
    <property type="entry name" value="Peptidase_S1_PA_chymotrypsin"/>
</dbReference>
<evidence type="ECO:0000313" key="7">
    <source>
        <dbReference type="Proteomes" id="UP000616769"/>
    </source>
</evidence>
<dbReference type="Pfam" id="PF00089">
    <property type="entry name" value="Trypsin"/>
    <property type="match status" value="1"/>
</dbReference>
<evidence type="ECO:0000256" key="1">
    <source>
        <dbReference type="ARBA" id="ARBA00007664"/>
    </source>
</evidence>
<accession>A0A132ALB9</accession>
<dbReference type="InterPro" id="IPR001254">
    <property type="entry name" value="Trypsin_dom"/>
</dbReference>
<dbReference type="InterPro" id="IPR009003">
    <property type="entry name" value="Peptidase_S1_PA"/>
</dbReference>
<evidence type="ECO:0000256" key="4">
    <source>
        <dbReference type="ARBA" id="ARBA00022825"/>
    </source>
</evidence>
<dbReference type="PANTHER" id="PTHR24276">
    <property type="entry name" value="POLYSERASE-RELATED"/>
    <property type="match status" value="1"/>
</dbReference>
<dbReference type="GO" id="GO:0004252">
    <property type="term" value="F:serine-type endopeptidase activity"/>
    <property type="evidence" value="ECO:0007669"/>
    <property type="project" value="InterPro"/>
</dbReference>
<sequence>MYQSILLFSLIALAIVCQHPSEAIIGGKKSQIEKSPWNVAVKTSPPQSFEEFYCGGSILTRNFVVTAAECLYNLHPSDIVILYRTDNLLDPPTLRMNVTKIYMDSYKPETKENNIALLQTSEMLLLDGKKSSTIDLPVKGFDPTARSTIYVSGYGDAQLDETSSQLNAANLTVVDKTECQTRYGQTTLDARVFCAEASDVIFEKGDAGDPAVQNRRLVGMYSYQQTKIPGRPDLFTRIGDYVDWIRTIIKE</sequence>
<keyword evidence="3" id="KW-0378">Hydrolase</keyword>
<evidence type="ECO:0000256" key="2">
    <source>
        <dbReference type="ARBA" id="ARBA00022670"/>
    </source>
</evidence>
<evidence type="ECO:0000313" key="6">
    <source>
        <dbReference type="EMBL" id="KPM11766.1"/>
    </source>
</evidence>
<dbReference type="GO" id="GO:0006508">
    <property type="term" value="P:proteolysis"/>
    <property type="evidence" value="ECO:0007669"/>
    <property type="project" value="UniProtKB-KW"/>
</dbReference>
<name>A0A132ALB9_SARSC</name>
<comment type="caution">
    <text evidence="6">The sequence shown here is derived from an EMBL/GenBank/DDBJ whole genome shotgun (WGS) entry which is preliminary data.</text>
</comment>
<dbReference type="Gene3D" id="2.40.10.10">
    <property type="entry name" value="Trypsin-like serine proteases"/>
    <property type="match status" value="1"/>
</dbReference>
<dbReference type="OrthoDB" id="6432550at2759"/>
<keyword evidence="4" id="KW-0720">Serine protease</keyword>
<dbReference type="EMBL" id="JXLN01017869">
    <property type="protein sequence ID" value="KPM11766.1"/>
    <property type="molecule type" value="Genomic_DNA"/>
</dbReference>
<protein>
    <submittedName>
        <fullName evidence="6">Sar s 3 allergen (Serine protease-like protein 17)</fullName>
    </submittedName>
</protein>
<reference evidence="6 7" key="1">
    <citation type="journal article" date="2015" name="Parasit. Vectors">
        <title>Draft genome of the scabies mite.</title>
        <authorList>
            <person name="Rider S.D.Jr."/>
            <person name="Morgan M.S."/>
            <person name="Arlian L.G."/>
        </authorList>
    </citation>
    <scope>NUCLEOTIDE SEQUENCE [LARGE SCALE GENOMIC DNA]</scope>
    <source>
        <strain evidence="6">Arlian Lab</strain>
    </source>
</reference>
<keyword evidence="5" id="KW-1015">Disulfide bond</keyword>
<dbReference type="CDD" id="cd00190">
    <property type="entry name" value="Tryp_SPc"/>
    <property type="match status" value="1"/>
</dbReference>
<dbReference type="SMART" id="SM00020">
    <property type="entry name" value="Tryp_SPc"/>
    <property type="match status" value="1"/>
</dbReference>
<proteinExistence type="inferred from homology"/>
<dbReference type="VEuPathDB" id="VectorBase:SSCA001692"/>